<keyword evidence="2" id="KW-0472">Membrane</keyword>
<protein>
    <submittedName>
        <fullName evidence="3">Tetratricopeptide repeat protein</fullName>
    </submittedName>
</protein>
<keyword evidence="2" id="KW-1133">Transmembrane helix</keyword>
<evidence type="ECO:0000256" key="2">
    <source>
        <dbReference type="SAM" id="Phobius"/>
    </source>
</evidence>
<feature type="region of interest" description="Disordered" evidence="1">
    <location>
        <begin position="344"/>
        <end position="398"/>
    </location>
</feature>
<dbReference type="SUPFAM" id="SSF48452">
    <property type="entry name" value="TPR-like"/>
    <property type="match status" value="1"/>
</dbReference>
<feature type="compositionally biased region" description="Basic and acidic residues" evidence="1">
    <location>
        <begin position="344"/>
        <end position="355"/>
    </location>
</feature>
<dbReference type="EMBL" id="JAAXOO010000001">
    <property type="protein sequence ID" value="NKY32089.1"/>
    <property type="molecule type" value="Genomic_DNA"/>
</dbReference>
<reference evidence="3 4" key="1">
    <citation type="submission" date="2020-04" db="EMBL/GenBank/DDBJ databases">
        <title>MicrobeNet Type strains.</title>
        <authorList>
            <person name="Nicholson A.C."/>
        </authorList>
    </citation>
    <scope>NUCLEOTIDE SEQUENCE [LARGE SCALE GENOMIC DNA]</scope>
    <source>
        <strain evidence="3 4">DSM 45078</strain>
    </source>
</reference>
<evidence type="ECO:0000313" key="4">
    <source>
        <dbReference type="Proteomes" id="UP000565715"/>
    </source>
</evidence>
<comment type="caution">
    <text evidence="3">The sequence shown here is derived from an EMBL/GenBank/DDBJ whole genome shotgun (WGS) entry which is preliminary data.</text>
</comment>
<dbReference type="AlphaFoldDB" id="A0A846XAJ4"/>
<dbReference type="Proteomes" id="UP000565715">
    <property type="component" value="Unassembled WGS sequence"/>
</dbReference>
<feature type="region of interest" description="Disordered" evidence="1">
    <location>
        <begin position="151"/>
        <end position="182"/>
    </location>
</feature>
<feature type="transmembrane region" description="Helical" evidence="2">
    <location>
        <begin position="9"/>
        <end position="30"/>
    </location>
</feature>
<accession>A0A846XAJ4</accession>
<gene>
    <name evidence="3" type="ORF">HGA13_03240</name>
</gene>
<evidence type="ECO:0000256" key="1">
    <source>
        <dbReference type="SAM" id="MobiDB-lite"/>
    </source>
</evidence>
<organism evidence="3 4">
    <name type="scientific">Nocardia speluncae</name>
    <dbReference type="NCBI Taxonomy" id="419477"/>
    <lineage>
        <taxon>Bacteria</taxon>
        <taxon>Bacillati</taxon>
        <taxon>Actinomycetota</taxon>
        <taxon>Actinomycetes</taxon>
        <taxon>Mycobacteriales</taxon>
        <taxon>Nocardiaceae</taxon>
        <taxon>Nocardia</taxon>
    </lineage>
</organism>
<sequence>MSEPLPRSALVPGVLGGLSVIATTLLLELGRTLVLNSFGESDGVRLLSTGLRWLAVLLVVLAVLYAGYRFTMDRRSRTRRARRRNALAALDGACPFGPVDVRVVAPPTAEAMNPGWRNEVVAALRELPVWNYDTATLHAVLGAVAAAHGASPGPLPAPATGTRETSPEDPRPAQPLGDPHTGPGLREWLEYGRILKRQGDHHLLVEVPEAPEKDEVRAGELWQAALFALLSHCADQASRWAVALTTVPFAPGARRWFTMEENYLRELVVWCSPPAATQGRTPVGHPGPEIPPATVVQLVRIADALDTWYAHQVRIRDDKTAVVAENLGRLTVQTEMTWYSRSMELRQPRPHDPRSGRHPVRAGTGAREQRVQTPGGPAYPGQARRQVPPEPADPPCGIRRRATGLAARWKHRAALERLNAAGTPGDLEAAVQLLRAAWWRLPREDVGNQVRVLTNLAVAHIEQGRLDAAADRLELAAVRAAGEEDDAGRALVHELNGAVCWARGEPRGALRHWQRALTLYDDLADDRGIAGCLHHMGSALRVVPEHADLVLGDDPPPITEDVYRCAQDWMDEAAARRAGTLAPHFDRRPLRAGEAGDARLDVVDR</sequence>
<feature type="transmembrane region" description="Helical" evidence="2">
    <location>
        <begin position="50"/>
        <end position="70"/>
    </location>
</feature>
<dbReference type="RefSeq" id="WP_068035861.1">
    <property type="nucleotide sequence ID" value="NZ_JAAXOO010000001.1"/>
</dbReference>
<keyword evidence="4" id="KW-1185">Reference proteome</keyword>
<dbReference type="InterPro" id="IPR011990">
    <property type="entry name" value="TPR-like_helical_dom_sf"/>
</dbReference>
<keyword evidence="2" id="KW-0812">Transmembrane</keyword>
<name>A0A846XAJ4_9NOCA</name>
<evidence type="ECO:0000313" key="3">
    <source>
        <dbReference type="EMBL" id="NKY32089.1"/>
    </source>
</evidence>
<dbReference type="Gene3D" id="1.25.40.10">
    <property type="entry name" value="Tetratricopeptide repeat domain"/>
    <property type="match status" value="1"/>
</dbReference>
<proteinExistence type="predicted"/>